<dbReference type="Proteomes" id="UP000241890">
    <property type="component" value="Unassembled WGS sequence"/>
</dbReference>
<dbReference type="PANTHER" id="PTHR11538">
    <property type="entry name" value="PHENYLALANYL-TRNA SYNTHETASE"/>
    <property type="match status" value="1"/>
</dbReference>
<accession>A0A2R5G433</accession>
<sequence length="360" mass="40311">MMRPMTMLMGWGEMPIKVVATCYDSKEDLVRKYPDVKDIVREIKASGVTVHTGIDATKLLQSKRLVRSLADLCESEGQTFQDDDEQDDNDDDKQDDEDDDNEDQDDDDEREGGKKGKTVTASVGFDRILFNFPHLGCGITDTEKNNQVHREFLAEFFVSAHTVLSAQGQVHVTIKSGEPYDSWRIAQVAVNTGLFKVHSQLAFDPAVYDGYEHRRTLGANASGDVEANTDITKMPARTFVFMKADAESARAKRRAASREKREKRRRAATAAGDEQAMEMYEMNDSDAEEENEEEVDHNSAEAEADVDSNDDADDSKADEVQDEADKSPSPQNTGNKSIKNKINKNKTKKKGKKQSNKRAR</sequence>
<keyword evidence="3" id="KW-0489">Methyltransferase</keyword>
<evidence type="ECO:0000313" key="3">
    <source>
        <dbReference type="EMBL" id="GBG25069.1"/>
    </source>
</evidence>
<dbReference type="OrthoDB" id="273345at2759"/>
<feature type="compositionally biased region" description="Basic and acidic residues" evidence="1">
    <location>
        <begin position="248"/>
        <end position="260"/>
    </location>
</feature>
<dbReference type="GO" id="GO:0005737">
    <property type="term" value="C:cytoplasm"/>
    <property type="evidence" value="ECO:0007669"/>
    <property type="project" value="TreeGrafter"/>
</dbReference>
<keyword evidence="4" id="KW-1185">Reference proteome</keyword>
<comment type="caution">
    <text evidence="3">The sequence shown here is derived from an EMBL/GenBank/DDBJ whole genome shotgun (WGS) entry which is preliminary data.</text>
</comment>
<protein>
    <submittedName>
        <fullName evidence="3">25S rRNA uridine-N3-methyltransferase</fullName>
    </submittedName>
</protein>
<feature type="compositionally biased region" description="Acidic residues" evidence="1">
    <location>
        <begin position="81"/>
        <end position="110"/>
    </location>
</feature>
<evidence type="ECO:0000256" key="1">
    <source>
        <dbReference type="SAM" id="MobiDB-lite"/>
    </source>
</evidence>
<dbReference type="GO" id="GO:0070475">
    <property type="term" value="P:rRNA base methylation"/>
    <property type="evidence" value="ECO:0007669"/>
    <property type="project" value="InterPro"/>
</dbReference>
<feature type="compositionally biased region" description="Basic residues" evidence="1">
    <location>
        <begin position="338"/>
        <end position="360"/>
    </location>
</feature>
<evidence type="ECO:0000313" key="4">
    <source>
        <dbReference type="Proteomes" id="UP000241890"/>
    </source>
</evidence>
<feature type="region of interest" description="Disordered" evidence="1">
    <location>
        <begin position="248"/>
        <end position="360"/>
    </location>
</feature>
<name>A0A2R5G433_9STRA</name>
<dbReference type="InterPro" id="IPR019446">
    <property type="entry name" value="BMT5-like"/>
</dbReference>
<feature type="domain" description="25S rRNA (uridine-N(3))-methyltransferase BMT5-like" evidence="2">
    <location>
        <begin position="17"/>
        <end position="215"/>
    </location>
</feature>
<dbReference type="InParanoid" id="A0A2R5G433"/>
<gene>
    <name evidence="3" type="ORF">FCC1311_012862</name>
</gene>
<feature type="region of interest" description="Disordered" evidence="1">
    <location>
        <begin position="76"/>
        <end position="117"/>
    </location>
</feature>
<reference evidence="3 4" key="1">
    <citation type="submission" date="2017-12" db="EMBL/GenBank/DDBJ databases">
        <title>Sequencing, de novo assembly and annotation of complete genome of a new Thraustochytrid species, strain FCC1311.</title>
        <authorList>
            <person name="Sedici K."/>
            <person name="Godart F."/>
            <person name="Aiese Cigliano R."/>
            <person name="Sanseverino W."/>
            <person name="Barakat M."/>
            <person name="Ortet P."/>
            <person name="Marechal E."/>
            <person name="Cagnac O."/>
            <person name="Amato A."/>
        </authorList>
    </citation>
    <scope>NUCLEOTIDE SEQUENCE [LARGE SCALE GENOMIC DNA]</scope>
</reference>
<dbReference type="AlphaFoldDB" id="A0A2R5G433"/>
<keyword evidence="3" id="KW-0808">Transferase</keyword>
<dbReference type="PANTHER" id="PTHR11538:SF26">
    <property type="entry name" value="FERREDOXIN-FOLD ANTICODON-BINDING DOMAIN-CONTAINING PROTEIN 1"/>
    <property type="match status" value="1"/>
</dbReference>
<dbReference type="EMBL" id="BEYU01000011">
    <property type="protein sequence ID" value="GBG25069.1"/>
    <property type="molecule type" value="Genomic_DNA"/>
</dbReference>
<feature type="compositionally biased region" description="Acidic residues" evidence="1">
    <location>
        <begin position="302"/>
        <end position="313"/>
    </location>
</feature>
<evidence type="ECO:0000259" key="2">
    <source>
        <dbReference type="Pfam" id="PF10354"/>
    </source>
</evidence>
<organism evidence="3 4">
    <name type="scientific">Hondaea fermentalgiana</name>
    <dbReference type="NCBI Taxonomy" id="2315210"/>
    <lineage>
        <taxon>Eukaryota</taxon>
        <taxon>Sar</taxon>
        <taxon>Stramenopiles</taxon>
        <taxon>Bigyra</taxon>
        <taxon>Labyrinthulomycetes</taxon>
        <taxon>Thraustochytrida</taxon>
        <taxon>Thraustochytriidae</taxon>
        <taxon>Hondaea</taxon>
    </lineage>
</organism>
<proteinExistence type="predicted"/>
<dbReference type="GO" id="GO:0070042">
    <property type="term" value="F:rRNA (uridine-N3-)-methyltransferase activity"/>
    <property type="evidence" value="ECO:0007669"/>
    <property type="project" value="InterPro"/>
</dbReference>
<dbReference type="Pfam" id="PF10354">
    <property type="entry name" value="BMT5-like"/>
    <property type="match status" value="1"/>
</dbReference>
<feature type="compositionally biased region" description="Acidic residues" evidence="1">
    <location>
        <begin position="281"/>
        <end position="295"/>
    </location>
</feature>
<feature type="compositionally biased region" description="Basic and acidic residues" evidence="1">
    <location>
        <begin position="314"/>
        <end position="326"/>
    </location>
</feature>